<evidence type="ECO:0000313" key="2">
    <source>
        <dbReference type="Proteomes" id="UP000319478"/>
    </source>
</evidence>
<sequence>MNDDFRLCLTDDFAQADGKRIGIVETLSNNVQSDTGIGKFLNPISNGNCVDMPLMRDNTADEEEIYCGVIGGVTDIVCPCFDRMGQKGNRKVQVTTGRVNDMAPFRRGPQCDELIACKFRIRPELDMAAINEINDVFITEQGMRRILVL</sequence>
<name>A0ABQ0SI41_NOVHA</name>
<proteinExistence type="predicted"/>
<dbReference type="Proteomes" id="UP000319478">
    <property type="component" value="Unassembled WGS sequence"/>
</dbReference>
<gene>
    <name evidence="1" type="ORF">GHA01_28630</name>
</gene>
<organism evidence="1 2">
    <name type="scientific">Novacetimonas hansenii</name>
    <name type="common">Komagataeibacter hansenii</name>
    <dbReference type="NCBI Taxonomy" id="436"/>
    <lineage>
        <taxon>Bacteria</taxon>
        <taxon>Pseudomonadati</taxon>
        <taxon>Pseudomonadota</taxon>
        <taxon>Alphaproteobacteria</taxon>
        <taxon>Acetobacterales</taxon>
        <taxon>Acetobacteraceae</taxon>
        <taxon>Novacetimonas</taxon>
    </lineage>
</organism>
<reference evidence="1 2" key="1">
    <citation type="submission" date="2019-06" db="EMBL/GenBank/DDBJ databases">
        <title>Whole genome shotgun sequence of Komagataeibacter hansenii NBRC 14820.</title>
        <authorList>
            <person name="Hosoyama A."/>
            <person name="Uohara A."/>
            <person name="Ohji S."/>
            <person name="Ichikawa N."/>
        </authorList>
    </citation>
    <scope>NUCLEOTIDE SEQUENCE [LARGE SCALE GENOMIC DNA]</scope>
    <source>
        <strain evidence="1 2">NBRC 14820</strain>
    </source>
</reference>
<keyword evidence="2" id="KW-1185">Reference proteome</keyword>
<dbReference type="EMBL" id="BJNN01000158">
    <property type="protein sequence ID" value="GEC65014.1"/>
    <property type="molecule type" value="Genomic_DNA"/>
</dbReference>
<accession>A0ABQ0SI41</accession>
<comment type="caution">
    <text evidence="1">The sequence shown here is derived from an EMBL/GenBank/DDBJ whole genome shotgun (WGS) entry which is preliminary data.</text>
</comment>
<evidence type="ECO:0000313" key="1">
    <source>
        <dbReference type="EMBL" id="GEC65014.1"/>
    </source>
</evidence>
<protein>
    <submittedName>
        <fullName evidence="1">Uncharacterized protein</fullName>
    </submittedName>
</protein>